<dbReference type="EMBL" id="AGNL01015429">
    <property type="protein sequence ID" value="EJK65836.1"/>
    <property type="molecule type" value="Genomic_DNA"/>
</dbReference>
<protein>
    <submittedName>
        <fullName evidence="2">Uncharacterized protein</fullName>
    </submittedName>
</protein>
<evidence type="ECO:0000313" key="2">
    <source>
        <dbReference type="EMBL" id="EJK65836.1"/>
    </source>
</evidence>
<name>K0SXT6_THAOC</name>
<gene>
    <name evidence="2" type="ORF">THAOC_13265</name>
</gene>
<sequence>MLPPALDCPPLVKSRVSQPCEALGPSSVRVRVSVRDIKKTPNSPELEENRRAQDTNREQKIEGEAHKPKTKSPTKIMMKLSTVSLLATASAANASLRGGTVVTSLNAALSAIPAIPAPAVFMASSIGEGDCGTETGQIYEDAGLNTALEECSACAPTTDGKTITFDYPSCEAAIEACSSAGGMTYTVDIACSETSGIGGPYDSMVYSGMADCAGTSCTVSDFNTNAKEILE</sequence>
<dbReference type="AlphaFoldDB" id="K0SXT6"/>
<feature type="compositionally biased region" description="Basic and acidic residues" evidence="1">
    <location>
        <begin position="47"/>
        <end position="67"/>
    </location>
</feature>
<dbReference type="Proteomes" id="UP000266841">
    <property type="component" value="Unassembled WGS sequence"/>
</dbReference>
<organism evidence="2 3">
    <name type="scientific">Thalassiosira oceanica</name>
    <name type="common">Marine diatom</name>
    <dbReference type="NCBI Taxonomy" id="159749"/>
    <lineage>
        <taxon>Eukaryota</taxon>
        <taxon>Sar</taxon>
        <taxon>Stramenopiles</taxon>
        <taxon>Ochrophyta</taxon>
        <taxon>Bacillariophyta</taxon>
        <taxon>Coscinodiscophyceae</taxon>
        <taxon>Thalassiosirophycidae</taxon>
        <taxon>Thalassiosirales</taxon>
        <taxon>Thalassiosiraceae</taxon>
        <taxon>Thalassiosira</taxon>
    </lineage>
</organism>
<accession>K0SXT6</accession>
<feature type="region of interest" description="Disordered" evidence="1">
    <location>
        <begin position="33"/>
        <end position="73"/>
    </location>
</feature>
<evidence type="ECO:0000313" key="3">
    <source>
        <dbReference type="Proteomes" id="UP000266841"/>
    </source>
</evidence>
<keyword evidence="3" id="KW-1185">Reference proteome</keyword>
<evidence type="ECO:0000256" key="1">
    <source>
        <dbReference type="SAM" id="MobiDB-lite"/>
    </source>
</evidence>
<proteinExistence type="predicted"/>
<feature type="non-terminal residue" evidence="2">
    <location>
        <position position="231"/>
    </location>
</feature>
<comment type="caution">
    <text evidence="2">The sequence shown here is derived from an EMBL/GenBank/DDBJ whole genome shotgun (WGS) entry which is preliminary data.</text>
</comment>
<reference evidence="2 3" key="1">
    <citation type="journal article" date="2012" name="Genome Biol.">
        <title>Genome and low-iron response of an oceanic diatom adapted to chronic iron limitation.</title>
        <authorList>
            <person name="Lommer M."/>
            <person name="Specht M."/>
            <person name="Roy A.S."/>
            <person name="Kraemer L."/>
            <person name="Andreson R."/>
            <person name="Gutowska M.A."/>
            <person name="Wolf J."/>
            <person name="Bergner S.V."/>
            <person name="Schilhabel M.B."/>
            <person name="Klostermeier U.C."/>
            <person name="Beiko R.G."/>
            <person name="Rosenstiel P."/>
            <person name="Hippler M."/>
            <person name="Laroche J."/>
        </authorList>
    </citation>
    <scope>NUCLEOTIDE SEQUENCE [LARGE SCALE GENOMIC DNA]</scope>
    <source>
        <strain evidence="2 3">CCMP1005</strain>
    </source>
</reference>